<proteinExistence type="predicted"/>
<dbReference type="SUPFAM" id="SSF103481">
    <property type="entry name" value="Multidrug resistance efflux transporter EmrE"/>
    <property type="match status" value="2"/>
</dbReference>
<feature type="transmembrane region" description="Helical" evidence="5">
    <location>
        <begin position="67"/>
        <end position="87"/>
    </location>
</feature>
<reference evidence="7 8" key="1">
    <citation type="submission" date="2017-01" db="EMBL/GenBank/DDBJ databases">
        <title>Genome sequencing of Arcobacter sp. LPB0137.</title>
        <authorList>
            <person name="Lee G.-W."/>
            <person name="Yi H."/>
        </authorList>
    </citation>
    <scope>NUCLEOTIDE SEQUENCE [LARGE SCALE GENOMIC DNA]</scope>
    <source>
        <strain evidence="7 8">LPB0137</strain>
    </source>
</reference>
<evidence type="ECO:0000313" key="7">
    <source>
        <dbReference type="EMBL" id="APW66185.1"/>
    </source>
</evidence>
<dbReference type="Proteomes" id="UP000186074">
    <property type="component" value="Chromosome"/>
</dbReference>
<dbReference type="EMBL" id="CP019070">
    <property type="protein sequence ID" value="APW66185.1"/>
    <property type="molecule type" value="Genomic_DNA"/>
</dbReference>
<dbReference type="PANTHER" id="PTHR22911:SF6">
    <property type="entry name" value="SOLUTE CARRIER FAMILY 35 MEMBER G1"/>
    <property type="match status" value="1"/>
</dbReference>
<sequence length="294" mass="32479">MEDQVLKGAKYMLFASLLFAFMGAVAKELSNSMSSIEVVFFRNVFGVVLILISIYRKPLSQVGGKMWLLIFRGMAGFIALLFFFYNIAQIPLAEAMTFSKTSTIFSAIFAYLFVQEKLGFRGWLGVFVGFIGILFMTGFNPDNLEKTDYLGILCGVGAGLAYTSIRELRKFYDSRAIVLSFMTIGTIGPLILLLIGSFYTNPDLDFLFASFVVPKANDWYFIVLLGITATFAQIYMTKAYSCAKAGIIGTISYSNIAFSIILGIFLGDAFPDIWISFGILLIVLSGLLVSSKKS</sequence>
<protein>
    <submittedName>
        <fullName evidence="7">EamA family transporter</fullName>
    </submittedName>
</protein>
<evidence type="ECO:0000256" key="3">
    <source>
        <dbReference type="ARBA" id="ARBA00022989"/>
    </source>
</evidence>
<dbReference type="STRING" id="1850254.LPB137_10155"/>
<dbReference type="GO" id="GO:0016020">
    <property type="term" value="C:membrane"/>
    <property type="evidence" value="ECO:0007669"/>
    <property type="project" value="UniProtKB-SubCell"/>
</dbReference>
<dbReference type="KEGG" id="alp:LPB137_10155"/>
<dbReference type="InterPro" id="IPR000620">
    <property type="entry name" value="EamA_dom"/>
</dbReference>
<name>A0A1P8KNR4_9BACT</name>
<organism evidence="7 8">
    <name type="scientific">Poseidonibacter parvus</name>
    <dbReference type="NCBI Taxonomy" id="1850254"/>
    <lineage>
        <taxon>Bacteria</taxon>
        <taxon>Pseudomonadati</taxon>
        <taxon>Campylobacterota</taxon>
        <taxon>Epsilonproteobacteria</taxon>
        <taxon>Campylobacterales</taxon>
        <taxon>Arcobacteraceae</taxon>
        <taxon>Poseidonibacter</taxon>
    </lineage>
</organism>
<evidence type="ECO:0000256" key="2">
    <source>
        <dbReference type="ARBA" id="ARBA00022692"/>
    </source>
</evidence>
<feature type="transmembrane region" description="Helical" evidence="5">
    <location>
        <begin position="36"/>
        <end position="55"/>
    </location>
</feature>
<dbReference type="OrthoDB" id="5338756at2"/>
<feature type="transmembrane region" description="Helical" evidence="5">
    <location>
        <begin position="149"/>
        <end position="165"/>
    </location>
</feature>
<evidence type="ECO:0000259" key="6">
    <source>
        <dbReference type="Pfam" id="PF00892"/>
    </source>
</evidence>
<evidence type="ECO:0000256" key="5">
    <source>
        <dbReference type="SAM" id="Phobius"/>
    </source>
</evidence>
<feature type="transmembrane region" description="Helical" evidence="5">
    <location>
        <begin position="219"/>
        <end position="235"/>
    </location>
</feature>
<dbReference type="RefSeq" id="WP_076087655.1">
    <property type="nucleotide sequence ID" value="NZ_CP019070.1"/>
</dbReference>
<keyword evidence="2 5" id="KW-0812">Transmembrane</keyword>
<evidence type="ECO:0000256" key="1">
    <source>
        <dbReference type="ARBA" id="ARBA00004141"/>
    </source>
</evidence>
<keyword evidence="8" id="KW-1185">Reference proteome</keyword>
<feature type="domain" description="EamA" evidence="6">
    <location>
        <begin position="7"/>
        <end position="137"/>
    </location>
</feature>
<dbReference type="Pfam" id="PF00892">
    <property type="entry name" value="EamA"/>
    <property type="match status" value="1"/>
</dbReference>
<keyword evidence="4 5" id="KW-0472">Membrane</keyword>
<feature type="transmembrane region" description="Helical" evidence="5">
    <location>
        <begin position="177"/>
        <end position="199"/>
    </location>
</feature>
<gene>
    <name evidence="7" type="ORF">LPB137_10155</name>
</gene>
<dbReference type="InterPro" id="IPR037185">
    <property type="entry name" value="EmrE-like"/>
</dbReference>
<feature type="transmembrane region" description="Helical" evidence="5">
    <location>
        <begin position="247"/>
        <end position="267"/>
    </location>
</feature>
<keyword evidence="3 5" id="KW-1133">Transmembrane helix</keyword>
<feature type="transmembrane region" description="Helical" evidence="5">
    <location>
        <begin position="273"/>
        <end position="290"/>
    </location>
</feature>
<dbReference type="AlphaFoldDB" id="A0A1P8KNR4"/>
<comment type="subcellular location">
    <subcellularLocation>
        <location evidence="1">Membrane</location>
        <topology evidence="1">Multi-pass membrane protein</topology>
    </subcellularLocation>
</comment>
<evidence type="ECO:0000256" key="4">
    <source>
        <dbReference type="ARBA" id="ARBA00023136"/>
    </source>
</evidence>
<evidence type="ECO:0000313" key="8">
    <source>
        <dbReference type="Proteomes" id="UP000186074"/>
    </source>
</evidence>
<accession>A0A1P8KNR4</accession>
<dbReference type="PANTHER" id="PTHR22911">
    <property type="entry name" value="ACYL-MALONYL CONDENSING ENZYME-RELATED"/>
    <property type="match status" value="1"/>
</dbReference>
<feature type="transmembrane region" description="Helical" evidence="5">
    <location>
        <begin position="120"/>
        <end position="137"/>
    </location>
</feature>
<feature type="transmembrane region" description="Helical" evidence="5">
    <location>
        <begin position="93"/>
        <end position="113"/>
    </location>
</feature>